<accession>A0AA47MX35</accession>
<proteinExistence type="predicted"/>
<keyword evidence="2" id="KW-1185">Reference proteome</keyword>
<name>A0AA47MX35_MERPO</name>
<organism evidence="1 2">
    <name type="scientific">Merluccius polli</name>
    <name type="common">Benguela hake</name>
    <name type="synonym">Merluccius cadenati</name>
    <dbReference type="NCBI Taxonomy" id="89951"/>
    <lineage>
        <taxon>Eukaryota</taxon>
        <taxon>Metazoa</taxon>
        <taxon>Chordata</taxon>
        <taxon>Craniata</taxon>
        <taxon>Vertebrata</taxon>
        <taxon>Euteleostomi</taxon>
        <taxon>Actinopterygii</taxon>
        <taxon>Neopterygii</taxon>
        <taxon>Teleostei</taxon>
        <taxon>Neoteleostei</taxon>
        <taxon>Acanthomorphata</taxon>
        <taxon>Zeiogadaria</taxon>
        <taxon>Gadariae</taxon>
        <taxon>Gadiformes</taxon>
        <taxon>Gadoidei</taxon>
        <taxon>Merlucciidae</taxon>
        <taxon>Merluccius</taxon>
    </lineage>
</organism>
<evidence type="ECO:0000313" key="1">
    <source>
        <dbReference type="EMBL" id="KAK0147775.1"/>
    </source>
</evidence>
<dbReference type="EMBL" id="JAOPHQ010002281">
    <property type="protein sequence ID" value="KAK0147775.1"/>
    <property type="molecule type" value="Genomic_DNA"/>
</dbReference>
<comment type="caution">
    <text evidence="1">The sequence shown here is derived from an EMBL/GenBank/DDBJ whole genome shotgun (WGS) entry which is preliminary data.</text>
</comment>
<dbReference type="PANTHER" id="PTHR46601">
    <property type="entry name" value="ULP_PROTEASE DOMAIN-CONTAINING PROTEIN"/>
    <property type="match status" value="1"/>
</dbReference>
<sequence>MISRIASGKIIKNYKLQKTIQTSLGCSRNSFGKRNQISCHMHFSVACVLSGLSTHPYLTEKPVSVRSFIHSNFLGQLTWISSQTQYAVTLQAKNACMECAKCRSNKLNRDYDAEAPVRFVQWTTELGEIRKNNKESEKESQPVRMTVKKEMVSSLGDMTDMFQNQLRVFTRHQFNIKPQYIHYPPSNTAYGNPSCGWSGQTFVLHGHLSIKREKSACYMDTPVPCARSCEYPPSISNFGSFGTQYCQKGNFYMLSTELFKKGFKKGTWSFFEASHGKGAPDGVGGVFTKNSRQIGKDIPNARQLYDCLNAQTSIQLFYIDKEAVDKAVQKMPKRLPVVPLTMRLHQMNTLTPGKVIVGGRGASAARGSCGEGSGEPRQVRVIGTPGFHWANHSLPL</sequence>
<protein>
    <submittedName>
        <fullName evidence="1">Uncharacterized protein</fullName>
    </submittedName>
</protein>
<dbReference type="AlphaFoldDB" id="A0AA47MX35"/>
<gene>
    <name evidence="1" type="ORF">N1851_012516</name>
</gene>
<reference evidence="1" key="1">
    <citation type="journal article" date="2023" name="Front. Mar. Sci.">
        <title>A new Merluccius polli reference genome to investigate the effects of global change in West African waters.</title>
        <authorList>
            <person name="Mateo J.L."/>
            <person name="Blanco-Fernandez C."/>
            <person name="Garcia-Vazquez E."/>
            <person name="Machado-Schiaffino G."/>
        </authorList>
    </citation>
    <scope>NUCLEOTIDE SEQUENCE</scope>
    <source>
        <strain evidence="1">C29</strain>
        <tissue evidence="1">Fin</tissue>
    </source>
</reference>
<evidence type="ECO:0000313" key="2">
    <source>
        <dbReference type="Proteomes" id="UP001174136"/>
    </source>
</evidence>
<dbReference type="Proteomes" id="UP001174136">
    <property type="component" value="Unassembled WGS sequence"/>
</dbReference>
<dbReference type="PANTHER" id="PTHR46601:SF1">
    <property type="entry name" value="ADF-H DOMAIN-CONTAINING PROTEIN"/>
    <property type="match status" value="1"/>
</dbReference>